<dbReference type="EMBL" id="JAOPJF010000054">
    <property type="protein sequence ID" value="KAK1142090.1"/>
    <property type="molecule type" value="Genomic_DNA"/>
</dbReference>
<gene>
    <name evidence="1" type="ORF">N8T08_008172</name>
</gene>
<accession>A0ACC3AW31</accession>
<protein>
    <submittedName>
        <fullName evidence="1">Uncharacterized protein</fullName>
    </submittedName>
</protein>
<reference evidence="1 2" key="1">
    <citation type="journal article" date="2023" name="ACS Omega">
        <title>Identification of the Neoaspergillic Acid Biosynthesis Gene Cluster by Establishing an In Vitro CRISPR-Ribonucleoprotein Genetic System in Aspergillus melleus.</title>
        <authorList>
            <person name="Yuan B."/>
            <person name="Grau M.F."/>
            <person name="Murata R.M."/>
            <person name="Torok T."/>
            <person name="Venkateswaran K."/>
            <person name="Stajich J.E."/>
            <person name="Wang C.C.C."/>
        </authorList>
    </citation>
    <scope>NUCLEOTIDE SEQUENCE [LARGE SCALE GENOMIC DNA]</scope>
    <source>
        <strain evidence="1 2">IMV 1140</strain>
    </source>
</reference>
<keyword evidence="2" id="KW-1185">Reference proteome</keyword>
<evidence type="ECO:0000313" key="1">
    <source>
        <dbReference type="EMBL" id="KAK1142090.1"/>
    </source>
</evidence>
<proteinExistence type="predicted"/>
<name>A0ACC3AW31_9EURO</name>
<evidence type="ECO:0000313" key="2">
    <source>
        <dbReference type="Proteomes" id="UP001177260"/>
    </source>
</evidence>
<sequence length="622" mass="69388">MDPSREDAIHHERHVKIICIGAGASGLCLTYKLQRSFSNYSLTIYEKNPDVSGTWYENRYPGCACDVPSHNYVYSFEPKPDWSSVYAGSREIRSYFADFAKKYNLSPYIRLSHLVTHTQWDAEKGQWNVQARDLESGETVSDWCHILVHATGYLNNPAWPDVPGLDDYRGTKLHSADYDDTVSLAGRDVLLIGGGSSAVQILPAIQPIAKSVKIFIRSPVWVLPDISTEAGTFSKEQIEQFVKDPASVLKLRQDNERTMNSIFTVYLKNTILQKQCKDLLESEMKKLLKDKELEEKLIPDFAVGCKRVVPSGFRYLKTLQKDNVTIVHGSVTSFTESGCTSTGNTNDEEQQHTGDVIICATGFNTSYVPRYPVVGPSARNLQTEQADSISGYMGVGIPEYPNTFTMLGPWTPVSNGPTLIAIEAQADYICSFVDRFQTEPIHSMAPKKRAGEDFKAHVASFMEKAVWTDRCRNSHNGHKIGGRVPTTWPGSTLHYLEALREPRADDWDIQYSGNRFSWLGIGVSQTEWDPTADLGYYIREKDDGAWGSRRKRTLQMAKTGSLPPRQLHRQAKLAAAVSQTQSNGAAEGTAKVESIVGVAEIDGEEEGSPRKKPRLVETMVPV</sequence>
<organism evidence="1 2">
    <name type="scientific">Aspergillus melleus</name>
    <dbReference type="NCBI Taxonomy" id="138277"/>
    <lineage>
        <taxon>Eukaryota</taxon>
        <taxon>Fungi</taxon>
        <taxon>Dikarya</taxon>
        <taxon>Ascomycota</taxon>
        <taxon>Pezizomycotina</taxon>
        <taxon>Eurotiomycetes</taxon>
        <taxon>Eurotiomycetidae</taxon>
        <taxon>Eurotiales</taxon>
        <taxon>Aspergillaceae</taxon>
        <taxon>Aspergillus</taxon>
        <taxon>Aspergillus subgen. Circumdati</taxon>
    </lineage>
</organism>
<comment type="caution">
    <text evidence="1">The sequence shown here is derived from an EMBL/GenBank/DDBJ whole genome shotgun (WGS) entry which is preliminary data.</text>
</comment>
<dbReference type="Proteomes" id="UP001177260">
    <property type="component" value="Unassembled WGS sequence"/>
</dbReference>